<evidence type="ECO:0000256" key="1">
    <source>
        <dbReference type="SAM" id="MobiDB-lite"/>
    </source>
</evidence>
<dbReference type="EMBL" id="HBIK01037559">
    <property type="protein sequence ID" value="CAE0392597.1"/>
    <property type="molecule type" value="Transcribed_RNA"/>
</dbReference>
<feature type="compositionally biased region" description="Basic and acidic residues" evidence="1">
    <location>
        <begin position="59"/>
        <end position="70"/>
    </location>
</feature>
<reference evidence="2" key="1">
    <citation type="submission" date="2021-01" db="EMBL/GenBank/DDBJ databases">
        <authorList>
            <person name="Corre E."/>
            <person name="Pelletier E."/>
            <person name="Niang G."/>
            <person name="Scheremetjew M."/>
            <person name="Finn R."/>
            <person name="Kale V."/>
            <person name="Holt S."/>
            <person name="Cochrane G."/>
            <person name="Meng A."/>
            <person name="Brown T."/>
            <person name="Cohen L."/>
        </authorList>
    </citation>
    <scope>NUCLEOTIDE SEQUENCE</scope>
    <source>
        <strain evidence="2">CT5</strain>
    </source>
</reference>
<sequence>MRVYGNYQEKNGEDSIKKFFKSVSNRVKSGFQFEEDTQLEMDEVEETHMSADYEFDPDDVLKTNSKRENNDDSFNSEVRVNFGRDEENNPSHELSEINKHEEETPSSAYGAV</sequence>
<dbReference type="AlphaFoldDB" id="A0A7S3KTI6"/>
<feature type="region of interest" description="Disordered" evidence="1">
    <location>
        <begin position="46"/>
        <end position="112"/>
    </location>
</feature>
<proteinExistence type="predicted"/>
<accession>A0A7S3KTI6</accession>
<evidence type="ECO:0000313" key="2">
    <source>
        <dbReference type="EMBL" id="CAE0392597.1"/>
    </source>
</evidence>
<name>A0A7S3KTI6_EUPCR</name>
<protein>
    <submittedName>
        <fullName evidence="2">Uncharacterized protein</fullName>
    </submittedName>
</protein>
<organism evidence="2">
    <name type="scientific">Euplotes crassus</name>
    <dbReference type="NCBI Taxonomy" id="5936"/>
    <lineage>
        <taxon>Eukaryota</taxon>
        <taxon>Sar</taxon>
        <taxon>Alveolata</taxon>
        <taxon>Ciliophora</taxon>
        <taxon>Intramacronucleata</taxon>
        <taxon>Spirotrichea</taxon>
        <taxon>Hypotrichia</taxon>
        <taxon>Euplotida</taxon>
        <taxon>Euplotidae</taxon>
        <taxon>Moneuplotes</taxon>
    </lineage>
</organism>
<feature type="compositionally biased region" description="Basic and acidic residues" evidence="1">
    <location>
        <begin position="82"/>
        <end position="103"/>
    </location>
</feature>
<gene>
    <name evidence="2" type="ORF">ECRA1380_LOCUS17574</name>
</gene>